<feature type="compositionally biased region" description="Basic and acidic residues" evidence="4">
    <location>
        <begin position="263"/>
        <end position="275"/>
    </location>
</feature>
<dbReference type="Gene3D" id="3.30.40.10">
    <property type="entry name" value="Zinc/RING finger domain, C3HC4 (zinc finger)"/>
    <property type="match status" value="1"/>
</dbReference>
<dbReference type="STRING" id="1328760.A0A165H6M0"/>
<dbReference type="GO" id="GO:0008270">
    <property type="term" value="F:zinc ion binding"/>
    <property type="evidence" value="ECO:0007669"/>
    <property type="project" value="UniProtKB-KW"/>
</dbReference>
<dbReference type="RefSeq" id="XP_018188611.1">
    <property type="nucleotide sequence ID" value="XM_018329187.1"/>
</dbReference>
<reference evidence="6 7" key="1">
    <citation type="journal article" date="2016" name="Fungal Biol.">
        <title>The genome of Xylona heveae provides a window into fungal endophytism.</title>
        <authorList>
            <person name="Gazis R."/>
            <person name="Kuo A."/>
            <person name="Riley R."/>
            <person name="LaButti K."/>
            <person name="Lipzen A."/>
            <person name="Lin J."/>
            <person name="Amirebrahimi M."/>
            <person name="Hesse C.N."/>
            <person name="Spatafora J.W."/>
            <person name="Henrissat B."/>
            <person name="Hainaut M."/>
            <person name="Grigoriev I.V."/>
            <person name="Hibbett D.S."/>
        </authorList>
    </citation>
    <scope>NUCLEOTIDE SEQUENCE [LARGE SCALE GENOMIC DNA]</scope>
    <source>
        <strain evidence="6 7">TC161</strain>
    </source>
</reference>
<dbReference type="OMA" id="RPRYMNP"/>
<feature type="compositionally biased region" description="Basic residues" evidence="4">
    <location>
        <begin position="450"/>
        <end position="464"/>
    </location>
</feature>
<evidence type="ECO:0000313" key="7">
    <source>
        <dbReference type="Proteomes" id="UP000076632"/>
    </source>
</evidence>
<evidence type="ECO:0000256" key="1">
    <source>
        <dbReference type="ARBA" id="ARBA00022723"/>
    </source>
</evidence>
<feature type="domain" description="Zinc finger PHD-type" evidence="5">
    <location>
        <begin position="109"/>
        <end position="186"/>
    </location>
</feature>
<dbReference type="InterPro" id="IPR001965">
    <property type="entry name" value="Znf_PHD"/>
</dbReference>
<evidence type="ECO:0000259" key="5">
    <source>
        <dbReference type="SMART" id="SM00249"/>
    </source>
</evidence>
<dbReference type="PANTHER" id="PTHR47793">
    <property type="entry name" value="HISTONE DEACETYLASE COMPLEX SUBUNIT CTI6"/>
    <property type="match status" value="1"/>
</dbReference>
<dbReference type="InterPro" id="IPR003903">
    <property type="entry name" value="UIM_dom"/>
</dbReference>
<dbReference type="GO" id="GO:0061188">
    <property type="term" value="P:negative regulation of rDNA heterochromatin formation"/>
    <property type="evidence" value="ECO:0007669"/>
    <property type="project" value="TreeGrafter"/>
</dbReference>
<feature type="compositionally biased region" description="Acidic residues" evidence="4">
    <location>
        <begin position="96"/>
        <end position="106"/>
    </location>
</feature>
<feature type="compositionally biased region" description="Basic and acidic residues" evidence="4">
    <location>
        <begin position="290"/>
        <end position="304"/>
    </location>
</feature>
<feature type="compositionally biased region" description="Low complexity" evidence="4">
    <location>
        <begin position="21"/>
        <end position="31"/>
    </location>
</feature>
<dbReference type="PROSITE" id="PS01359">
    <property type="entry name" value="ZF_PHD_1"/>
    <property type="match status" value="1"/>
</dbReference>
<dbReference type="InterPro" id="IPR053051">
    <property type="entry name" value="HDAC_complex_subunit"/>
</dbReference>
<dbReference type="SUPFAM" id="SSF57903">
    <property type="entry name" value="FYVE/PHD zinc finger"/>
    <property type="match status" value="1"/>
</dbReference>
<feature type="region of interest" description="Disordered" evidence="4">
    <location>
        <begin position="1"/>
        <end position="107"/>
    </location>
</feature>
<feature type="compositionally biased region" description="Polar residues" evidence="4">
    <location>
        <begin position="9"/>
        <end position="20"/>
    </location>
</feature>
<dbReference type="InParanoid" id="A0A165H6M0"/>
<keyword evidence="1" id="KW-0479">Metal-binding</keyword>
<dbReference type="AlphaFoldDB" id="A0A165H6M0"/>
<name>A0A165H6M0_XYLHT</name>
<dbReference type="InterPro" id="IPR013083">
    <property type="entry name" value="Znf_RING/FYVE/PHD"/>
</dbReference>
<feature type="compositionally biased region" description="Basic and acidic residues" evidence="4">
    <location>
        <begin position="350"/>
        <end position="370"/>
    </location>
</feature>
<feature type="compositionally biased region" description="Basic and acidic residues" evidence="4">
    <location>
        <begin position="78"/>
        <end position="95"/>
    </location>
</feature>
<dbReference type="FunCoup" id="A0A165H6M0">
    <property type="interactions" value="105"/>
</dbReference>
<dbReference type="InterPro" id="IPR011011">
    <property type="entry name" value="Znf_FYVE_PHD"/>
</dbReference>
<accession>A0A165H6M0</accession>
<dbReference type="Proteomes" id="UP000076632">
    <property type="component" value="Unassembled WGS sequence"/>
</dbReference>
<proteinExistence type="predicted"/>
<feature type="compositionally biased region" description="Basic and acidic residues" evidence="4">
    <location>
        <begin position="469"/>
        <end position="490"/>
    </location>
</feature>
<dbReference type="OrthoDB" id="418595at2759"/>
<dbReference type="SMART" id="SM00249">
    <property type="entry name" value="PHD"/>
    <property type="match status" value="1"/>
</dbReference>
<organism evidence="6 7">
    <name type="scientific">Xylona heveae (strain CBS 132557 / TC161)</name>
    <dbReference type="NCBI Taxonomy" id="1328760"/>
    <lineage>
        <taxon>Eukaryota</taxon>
        <taxon>Fungi</taxon>
        <taxon>Dikarya</taxon>
        <taxon>Ascomycota</taxon>
        <taxon>Pezizomycotina</taxon>
        <taxon>Xylonomycetes</taxon>
        <taxon>Xylonales</taxon>
        <taxon>Xylonaceae</taxon>
        <taxon>Xylona</taxon>
    </lineage>
</organism>
<evidence type="ECO:0000256" key="2">
    <source>
        <dbReference type="ARBA" id="ARBA00022771"/>
    </source>
</evidence>
<keyword evidence="2" id="KW-0863">Zinc-finger</keyword>
<evidence type="ECO:0000256" key="3">
    <source>
        <dbReference type="ARBA" id="ARBA00022833"/>
    </source>
</evidence>
<dbReference type="PANTHER" id="PTHR47793:SF1">
    <property type="entry name" value="HISTONE DEACETYLASE COMPLEX SUBUNIT CTI6"/>
    <property type="match status" value="1"/>
</dbReference>
<gene>
    <name evidence="6" type="ORF">L228DRAFT_142378</name>
</gene>
<dbReference type="GeneID" id="28894324"/>
<sequence>MSPRRSSRARTTQPATGRHQTNSSASSTSSTRVERNTRSYNKNNSPQKSTPPHSRSSEEIDSLAGLGEAPQTRRRRRDHGDAQEDDNMVRRNERSIEEEEEEEEEEVTRCICGQLEYPGPPVSIRELNLKAEGDHGVSALPPEGLPEDAGGLFIQCDICKVWQHGGCVGIMDEAMSPEEYFCEQCRRDLHKIVTGSNGQKSSRYLPVVSVFSPRLSRAGSTSKEAEQKSTRDSKASRQSAAALSTKRRSTMNSRDAAYDEEEQLRRAIEESKGEGKATSTDNGSRRGKRGRSDSSEEPKQDTKRQRTNSASPSPPSRPNNSTPHNGESDDETPSRSNGGPKKGRGAASRNQRDRESKDKERERERADAAGRRKGRAERRRNDGALNASLKLKRTSAHLPSDLDAQDEAPPSRAGSNKNGQENVSSLDVLASAVPPAGTPPPAALASITTSHRKTGRPPARRGRVGRNQYTKDREGDLDGSPDRSHSRDAGGADDVGSGINGSVPVESGKPSKPRYINPHRTTMNEMKRRVAGILEFISRTQVEMAGETTPPGGTSSTPSVVAQTTTVFQSNGPLLTLNGAEKEFGDLNSLEMMDVLTRKLVLWQKEYGKYGEK</sequence>
<dbReference type="GO" id="GO:0033698">
    <property type="term" value="C:Rpd3L complex"/>
    <property type="evidence" value="ECO:0007669"/>
    <property type="project" value="TreeGrafter"/>
</dbReference>
<dbReference type="GO" id="GO:0070210">
    <property type="term" value="C:Rpd3L-Expanded complex"/>
    <property type="evidence" value="ECO:0007669"/>
    <property type="project" value="TreeGrafter"/>
</dbReference>
<dbReference type="Pfam" id="PF00628">
    <property type="entry name" value="PHD"/>
    <property type="match status" value="1"/>
</dbReference>
<dbReference type="InterPro" id="IPR019786">
    <property type="entry name" value="Zinc_finger_PHD-type_CS"/>
</dbReference>
<evidence type="ECO:0000256" key="4">
    <source>
        <dbReference type="SAM" id="MobiDB-lite"/>
    </source>
</evidence>
<protein>
    <recommendedName>
        <fullName evidence="5">Zinc finger PHD-type domain-containing protein</fullName>
    </recommendedName>
</protein>
<feature type="region of interest" description="Disordered" evidence="4">
    <location>
        <begin position="215"/>
        <end position="518"/>
    </location>
</feature>
<dbReference type="PROSITE" id="PS50330">
    <property type="entry name" value="UIM"/>
    <property type="match status" value="1"/>
</dbReference>
<keyword evidence="3" id="KW-0862">Zinc</keyword>
<feature type="compositionally biased region" description="Polar residues" evidence="4">
    <location>
        <begin position="413"/>
        <end position="425"/>
    </location>
</feature>
<feature type="compositionally biased region" description="Basic and acidic residues" evidence="4">
    <location>
        <begin position="223"/>
        <end position="235"/>
    </location>
</feature>
<dbReference type="GO" id="GO:0061186">
    <property type="term" value="P:negative regulation of silent mating-type cassette heterochromatin formation"/>
    <property type="evidence" value="ECO:0007669"/>
    <property type="project" value="TreeGrafter"/>
</dbReference>
<keyword evidence="7" id="KW-1185">Reference proteome</keyword>
<dbReference type="EMBL" id="KV407458">
    <property type="protein sequence ID" value="KZF23056.1"/>
    <property type="molecule type" value="Genomic_DNA"/>
</dbReference>
<feature type="compositionally biased region" description="Polar residues" evidence="4">
    <location>
        <begin position="38"/>
        <end position="54"/>
    </location>
</feature>
<evidence type="ECO:0000313" key="6">
    <source>
        <dbReference type="EMBL" id="KZF23056.1"/>
    </source>
</evidence>
<dbReference type="InterPro" id="IPR019787">
    <property type="entry name" value="Znf_PHD-finger"/>
</dbReference>